<evidence type="ECO:0000256" key="1">
    <source>
        <dbReference type="ARBA" id="ARBA00004651"/>
    </source>
</evidence>
<dbReference type="OrthoDB" id="9797363at2"/>
<evidence type="ECO:0000256" key="4">
    <source>
        <dbReference type="ARBA" id="ARBA00022692"/>
    </source>
</evidence>
<name>A0A4Y9S1P7_9BURK</name>
<keyword evidence="11" id="KW-1185">Reference proteome</keyword>
<dbReference type="GO" id="GO:0005886">
    <property type="term" value="C:plasma membrane"/>
    <property type="evidence" value="ECO:0007669"/>
    <property type="project" value="UniProtKB-SubCell"/>
</dbReference>
<dbReference type="GO" id="GO:0006508">
    <property type="term" value="P:proteolysis"/>
    <property type="evidence" value="ECO:0007669"/>
    <property type="project" value="UniProtKB-KW"/>
</dbReference>
<evidence type="ECO:0000256" key="7">
    <source>
        <dbReference type="ARBA" id="ARBA00023136"/>
    </source>
</evidence>
<feature type="non-terminal residue" evidence="10">
    <location>
        <position position="308"/>
    </location>
</feature>
<dbReference type="InterPro" id="IPR017540">
    <property type="entry name" value="Exosortase-1"/>
</dbReference>
<keyword evidence="2" id="KW-1003">Cell membrane</keyword>
<feature type="transmembrane region" description="Helical" evidence="9">
    <location>
        <begin position="81"/>
        <end position="99"/>
    </location>
</feature>
<keyword evidence="3" id="KW-0645">Protease</keyword>
<evidence type="ECO:0000256" key="3">
    <source>
        <dbReference type="ARBA" id="ARBA00022670"/>
    </source>
</evidence>
<evidence type="ECO:0000313" key="10">
    <source>
        <dbReference type="EMBL" id="TFW15417.1"/>
    </source>
</evidence>
<dbReference type="RefSeq" id="WP_135204574.1">
    <property type="nucleotide sequence ID" value="NZ_SPVG01000257.1"/>
</dbReference>
<dbReference type="NCBIfam" id="TIGR04178">
    <property type="entry name" value="exo_archaeo"/>
    <property type="match status" value="1"/>
</dbReference>
<dbReference type="InterPro" id="IPR019127">
    <property type="entry name" value="Exosortase"/>
</dbReference>
<dbReference type="EC" id="3.4.22.-" evidence="10"/>
<keyword evidence="4 9" id="KW-0812">Transmembrane</keyword>
<feature type="transmembrane region" description="Helical" evidence="9">
    <location>
        <begin position="53"/>
        <end position="69"/>
    </location>
</feature>
<dbReference type="InterPro" id="IPR013426">
    <property type="entry name" value="EpsH-like"/>
</dbReference>
<dbReference type="NCBIfam" id="TIGR03109">
    <property type="entry name" value="exosort_XrtA"/>
    <property type="match status" value="1"/>
</dbReference>
<evidence type="ECO:0000256" key="9">
    <source>
        <dbReference type="SAM" id="Phobius"/>
    </source>
</evidence>
<comment type="subcellular location">
    <subcellularLocation>
        <location evidence="1">Cell membrane</location>
        <topology evidence="1">Multi-pass membrane protein</topology>
    </subcellularLocation>
</comment>
<evidence type="ECO:0000256" key="8">
    <source>
        <dbReference type="SAM" id="MobiDB-lite"/>
    </source>
</evidence>
<dbReference type="GO" id="GO:0008233">
    <property type="term" value="F:peptidase activity"/>
    <property type="evidence" value="ECO:0007669"/>
    <property type="project" value="UniProtKB-KW"/>
</dbReference>
<gene>
    <name evidence="10" type="primary">xrtA</name>
    <name evidence="10" type="ORF">E4L98_26700</name>
</gene>
<keyword evidence="7 9" id="KW-0472">Membrane</keyword>
<feature type="compositionally biased region" description="Low complexity" evidence="8">
    <location>
        <begin position="299"/>
        <end position="308"/>
    </location>
</feature>
<evidence type="ECO:0000313" key="11">
    <source>
        <dbReference type="Proteomes" id="UP000297729"/>
    </source>
</evidence>
<dbReference type="NCBIfam" id="TIGR02602">
    <property type="entry name" value="8TM_EpsH"/>
    <property type="match status" value="1"/>
</dbReference>
<dbReference type="AlphaFoldDB" id="A0A4Y9S1P7"/>
<accession>A0A4Y9S1P7</accession>
<dbReference type="Proteomes" id="UP000297729">
    <property type="component" value="Unassembled WGS sequence"/>
</dbReference>
<organism evidence="10 11">
    <name type="scientific">Duganella callida</name>
    <dbReference type="NCBI Taxonomy" id="2561932"/>
    <lineage>
        <taxon>Bacteria</taxon>
        <taxon>Pseudomonadati</taxon>
        <taxon>Pseudomonadota</taxon>
        <taxon>Betaproteobacteria</taxon>
        <taxon>Burkholderiales</taxon>
        <taxon>Oxalobacteraceae</taxon>
        <taxon>Telluria group</taxon>
        <taxon>Duganella</taxon>
    </lineage>
</organism>
<dbReference type="Pfam" id="PF09721">
    <property type="entry name" value="Exosortase_EpsH"/>
    <property type="match status" value="1"/>
</dbReference>
<feature type="transmembrane region" description="Helical" evidence="9">
    <location>
        <begin position="196"/>
        <end position="214"/>
    </location>
</feature>
<reference evidence="10 11" key="1">
    <citation type="submission" date="2019-03" db="EMBL/GenBank/DDBJ databases">
        <title>Draft Genome Sequence of Duganella callidus sp. nov., a Novel Duganella Species Isolated from Cultivated Soil.</title>
        <authorList>
            <person name="Raths R."/>
            <person name="Peta V."/>
            <person name="Bucking H."/>
        </authorList>
    </citation>
    <scope>NUCLEOTIDE SEQUENCE [LARGE SCALE GENOMIC DNA]</scope>
    <source>
        <strain evidence="10 11">DN04</strain>
    </source>
</reference>
<evidence type="ECO:0000256" key="6">
    <source>
        <dbReference type="ARBA" id="ARBA00022989"/>
    </source>
</evidence>
<keyword evidence="6 9" id="KW-1133">Transmembrane helix</keyword>
<feature type="region of interest" description="Disordered" evidence="8">
    <location>
        <begin position="286"/>
        <end position="308"/>
    </location>
</feature>
<dbReference type="InterPro" id="IPR026392">
    <property type="entry name" value="Exo/Archaeosortase_dom"/>
</dbReference>
<evidence type="ECO:0000256" key="5">
    <source>
        <dbReference type="ARBA" id="ARBA00022801"/>
    </source>
</evidence>
<keyword evidence="5 10" id="KW-0378">Hydrolase</keyword>
<sequence>MILERQPAVSELPSARHPEVRTPLLVALLLLLPVLLFAGTAQSIVSIWERSETFAHGYIILPMSIWLVWRRRALLARLPAAPYWPGLILLAMAAAAWLLGSAGDVLIVQQYALAAMMPLMVLTVLGRRIALGLAFPLLYVLLAVPFGDSLIPPLVHVTATATVEALRLSGIPVWSEGTNFSIPSGSWSVVDACSGVRYLIASFTLGALYAHLSYRKPRKWIMFMTMAIIVPILANVLRAYIVVILGHLSGMTLATGFDHLVYGWVLFGIVMFLLFWAGSHWRDEMPEDAPSDAPPASAPLPRAATAPG</sequence>
<protein>
    <submittedName>
        <fullName evidence="10">Exosortase A</fullName>
        <ecNumber evidence="10">3.4.22.-</ecNumber>
    </submittedName>
</protein>
<dbReference type="EMBL" id="SPVG01000257">
    <property type="protein sequence ID" value="TFW15417.1"/>
    <property type="molecule type" value="Genomic_DNA"/>
</dbReference>
<feature type="transmembrane region" description="Helical" evidence="9">
    <location>
        <begin position="129"/>
        <end position="147"/>
    </location>
</feature>
<proteinExistence type="predicted"/>
<comment type="caution">
    <text evidence="10">The sequence shown here is derived from an EMBL/GenBank/DDBJ whole genome shotgun (WGS) entry which is preliminary data.</text>
</comment>
<feature type="transmembrane region" description="Helical" evidence="9">
    <location>
        <begin position="221"/>
        <end position="248"/>
    </location>
</feature>
<feature type="transmembrane region" description="Helical" evidence="9">
    <location>
        <begin position="260"/>
        <end position="277"/>
    </location>
</feature>
<evidence type="ECO:0000256" key="2">
    <source>
        <dbReference type="ARBA" id="ARBA00022475"/>
    </source>
</evidence>